<organism evidence="6 7">
    <name type="scientific">Batrachochytrium dendrobatidis (strain JEL423)</name>
    <dbReference type="NCBI Taxonomy" id="403673"/>
    <lineage>
        <taxon>Eukaryota</taxon>
        <taxon>Fungi</taxon>
        <taxon>Fungi incertae sedis</taxon>
        <taxon>Chytridiomycota</taxon>
        <taxon>Chytridiomycota incertae sedis</taxon>
        <taxon>Chytridiomycetes</taxon>
        <taxon>Rhizophydiales</taxon>
        <taxon>Rhizophydiales incertae sedis</taxon>
        <taxon>Batrachochytrium</taxon>
    </lineage>
</organism>
<dbReference type="SUPFAM" id="SSF56300">
    <property type="entry name" value="Metallo-dependent phosphatases"/>
    <property type="match status" value="1"/>
</dbReference>
<sequence length="590" mass="63226">MLFSLFLQIVFATTIFAGTHKRKCHHRGNHPKGIPVRSSGNLNPLPDYDQGYVTPTPGGQNPLATPDISLGGLSPPGSGNPGYDQGYITPTPGGQNPLATPDISLGGLSPPGSGNPGYDQGYVTPTFGGQQPAATPDKSLGGLSPPGSGNTGYDQGYVVSTFSGQQPAATPDKSLGGLSPPGSSNPGYDQGYVVSTFSGESSFAISTGTVSGAPKATPYGLNPMPYAMPDPQSSYFSNLDPTSTQLPHVNLDGFYCRPGVFPCGPGGIPPIEISNQNNPSIYNSQLNGPLPNFAPGSFQSDNFKNLSFMIFGGWGNPNEPGQSLVAKTATELALKSNPRFVVSVGNNFYPTNTDNYEGVKSSTDSKWTSVWKNVYNGLLTSIPWFSVLGYHDWLGNPSAQLDYSKSHPAEWVMPNFFFERIFRIGKIEAAFIFIDTNYLAYGRNSPNEAITNNFKQIGWANKTDMVSMQLAWINDALKRHQGKKYTFVVGHHTLGTCDHQGNMTQLMDAFDEMQPTAYIFGNQQTLQATTRGKTKFIQVGASGKKEDACKGADGWSGGNTYGFANAMLTEDNYQFDMIDDSGKVLTSIKG</sequence>
<evidence type="ECO:0000259" key="5">
    <source>
        <dbReference type="Pfam" id="PF00149"/>
    </source>
</evidence>
<dbReference type="EMBL" id="DS022309">
    <property type="protein sequence ID" value="OAJ42989.1"/>
    <property type="molecule type" value="Genomic_DNA"/>
</dbReference>
<feature type="signal peptide" evidence="4">
    <location>
        <begin position="1"/>
        <end position="17"/>
    </location>
</feature>
<feature type="compositionally biased region" description="Polar residues" evidence="3">
    <location>
        <begin position="158"/>
        <end position="168"/>
    </location>
</feature>
<feature type="domain" description="Calcineurin-like phosphoesterase" evidence="5">
    <location>
        <begin position="333"/>
        <end position="521"/>
    </location>
</feature>
<evidence type="ECO:0000313" key="6">
    <source>
        <dbReference type="EMBL" id="OAJ42989.1"/>
    </source>
</evidence>
<dbReference type="PANTHER" id="PTHR10161">
    <property type="entry name" value="TARTRATE-RESISTANT ACID PHOSPHATASE TYPE 5"/>
    <property type="match status" value="1"/>
</dbReference>
<dbReference type="GO" id="GO:0016787">
    <property type="term" value="F:hydrolase activity"/>
    <property type="evidence" value="ECO:0007669"/>
    <property type="project" value="UniProtKB-KW"/>
</dbReference>
<keyword evidence="1 4" id="KW-0732">Signal</keyword>
<dbReference type="Proteomes" id="UP000077115">
    <property type="component" value="Unassembled WGS sequence"/>
</dbReference>
<dbReference type="VEuPathDB" id="FungiDB:BDEG_26374"/>
<gene>
    <name evidence="6" type="ORF">BDEG_26374</name>
</gene>
<dbReference type="Pfam" id="PF00149">
    <property type="entry name" value="Metallophos"/>
    <property type="match status" value="1"/>
</dbReference>
<feature type="region of interest" description="Disordered" evidence="3">
    <location>
        <begin position="23"/>
        <end position="189"/>
    </location>
</feature>
<dbReference type="AlphaFoldDB" id="A0A177WSA0"/>
<accession>A0A177WSA0</accession>
<dbReference type="PANTHER" id="PTHR10161:SF14">
    <property type="entry name" value="TARTRATE-RESISTANT ACID PHOSPHATASE TYPE 5"/>
    <property type="match status" value="1"/>
</dbReference>
<dbReference type="OrthoDB" id="411211at2759"/>
<proteinExistence type="predicted"/>
<feature type="compositionally biased region" description="Low complexity" evidence="3">
    <location>
        <begin position="174"/>
        <end position="187"/>
    </location>
</feature>
<feature type="chain" id="PRO_5008077920" description="Calcineurin-like phosphoesterase domain-containing protein" evidence="4">
    <location>
        <begin position="18"/>
        <end position="590"/>
    </location>
</feature>
<reference evidence="6 7" key="1">
    <citation type="submission" date="2006-10" db="EMBL/GenBank/DDBJ databases">
        <title>The Genome Sequence of Batrachochytrium dendrobatidis JEL423.</title>
        <authorList>
            <consortium name="The Broad Institute Genome Sequencing Platform"/>
            <person name="Birren B."/>
            <person name="Lander E."/>
            <person name="Galagan J."/>
            <person name="Cuomo C."/>
            <person name="Devon K."/>
            <person name="Jaffe D."/>
            <person name="Butler J."/>
            <person name="Alvarez P."/>
            <person name="Gnerre S."/>
            <person name="Grabherr M."/>
            <person name="Kleber M."/>
            <person name="Mauceli E."/>
            <person name="Brockman W."/>
            <person name="Young S."/>
            <person name="LaButti K."/>
            <person name="Sykes S."/>
            <person name="DeCaprio D."/>
            <person name="Crawford M."/>
            <person name="Koehrsen M."/>
            <person name="Engels R."/>
            <person name="Montgomery P."/>
            <person name="Pearson M."/>
            <person name="Howarth C."/>
            <person name="Larson L."/>
            <person name="White J."/>
            <person name="O'Leary S."/>
            <person name="Kodira C."/>
            <person name="Zeng Q."/>
            <person name="Yandava C."/>
            <person name="Alvarado L."/>
            <person name="Longcore J."/>
            <person name="James T."/>
        </authorList>
    </citation>
    <scope>NUCLEOTIDE SEQUENCE [LARGE SCALE GENOMIC DNA]</scope>
    <source>
        <strain evidence="6 7">JEL423</strain>
    </source>
</reference>
<dbReference type="InterPro" id="IPR029052">
    <property type="entry name" value="Metallo-depent_PP-like"/>
</dbReference>
<name>A0A177WSA0_BATDL</name>
<evidence type="ECO:0000313" key="7">
    <source>
        <dbReference type="Proteomes" id="UP000077115"/>
    </source>
</evidence>
<dbReference type="InterPro" id="IPR051558">
    <property type="entry name" value="Metallophosphoesterase_PAP"/>
</dbReference>
<dbReference type="eggNOG" id="KOG2679">
    <property type="taxonomic scope" value="Eukaryota"/>
</dbReference>
<evidence type="ECO:0000256" key="3">
    <source>
        <dbReference type="SAM" id="MobiDB-lite"/>
    </source>
</evidence>
<feature type="compositionally biased region" description="Low complexity" evidence="3">
    <location>
        <begin position="139"/>
        <end position="148"/>
    </location>
</feature>
<protein>
    <recommendedName>
        <fullName evidence="5">Calcineurin-like phosphoesterase domain-containing protein</fullName>
    </recommendedName>
</protein>
<keyword evidence="2" id="KW-0378">Hydrolase</keyword>
<dbReference type="InterPro" id="IPR004843">
    <property type="entry name" value="Calcineurin-like_PHP"/>
</dbReference>
<evidence type="ECO:0000256" key="4">
    <source>
        <dbReference type="SAM" id="SignalP"/>
    </source>
</evidence>
<dbReference type="STRING" id="403673.A0A177WSA0"/>
<evidence type="ECO:0000256" key="1">
    <source>
        <dbReference type="ARBA" id="ARBA00022729"/>
    </source>
</evidence>
<reference evidence="6 7" key="2">
    <citation type="submission" date="2016-05" db="EMBL/GenBank/DDBJ databases">
        <title>Lineage-specific infection strategies underlie the spectrum of fungal disease in amphibians.</title>
        <authorList>
            <person name="Cuomo C.A."/>
            <person name="Farrer R.A."/>
            <person name="James T."/>
            <person name="Longcore J."/>
            <person name="Birren B."/>
        </authorList>
    </citation>
    <scope>NUCLEOTIDE SEQUENCE [LARGE SCALE GENOMIC DNA]</scope>
    <source>
        <strain evidence="6 7">JEL423</strain>
    </source>
</reference>
<dbReference type="Gene3D" id="3.60.21.10">
    <property type="match status" value="1"/>
</dbReference>
<evidence type="ECO:0000256" key="2">
    <source>
        <dbReference type="ARBA" id="ARBA00022801"/>
    </source>
</evidence>